<name>A0ABU3KZK8_9GAMM</name>
<evidence type="ECO:0008006" key="3">
    <source>
        <dbReference type="Google" id="ProtNLM"/>
    </source>
</evidence>
<protein>
    <recommendedName>
        <fullName evidence="3">Sulfotransferase domain-containing protein</fullName>
    </recommendedName>
</protein>
<dbReference type="Gene3D" id="3.40.50.300">
    <property type="entry name" value="P-loop containing nucleotide triphosphate hydrolases"/>
    <property type="match status" value="1"/>
</dbReference>
<keyword evidence="2" id="KW-1185">Reference proteome</keyword>
<proteinExistence type="predicted"/>
<dbReference type="RefSeq" id="WP_313933111.1">
    <property type="nucleotide sequence ID" value="NZ_JANFPJ010000018.1"/>
</dbReference>
<dbReference type="InterPro" id="IPR027417">
    <property type="entry name" value="P-loop_NTPase"/>
</dbReference>
<evidence type="ECO:0000313" key="2">
    <source>
        <dbReference type="Proteomes" id="UP001305027"/>
    </source>
</evidence>
<organism evidence="1 2">
    <name type="scientific">Pseudidiomarina fusca</name>
    <dbReference type="NCBI Taxonomy" id="2965078"/>
    <lineage>
        <taxon>Bacteria</taxon>
        <taxon>Pseudomonadati</taxon>
        <taxon>Pseudomonadota</taxon>
        <taxon>Gammaproteobacteria</taxon>
        <taxon>Alteromonadales</taxon>
        <taxon>Idiomarinaceae</taxon>
        <taxon>Pseudidiomarina</taxon>
    </lineage>
</organism>
<sequence length="88" mass="10413">MEKTLKWEAWRDDFFSQHQLLNIPYGELVRDFNDSYKKVLDFIGLPNAKPITYLKRQTPEPVSDLIANWPEVRDKLVASGYERCIPQE</sequence>
<accession>A0ABU3KZK8</accession>
<comment type="caution">
    <text evidence="1">The sequence shown here is derived from an EMBL/GenBank/DDBJ whole genome shotgun (WGS) entry which is preliminary data.</text>
</comment>
<reference evidence="1 2" key="1">
    <citation type="submission" date="2022-07" db="EMBL/GenBank/DDBJ databases">
        <title>Pseudidiomarina sp. nov, a marine bacterium isolated from Pacific Ocean.</title>
        <authorList>
            <person name="Wang Y."/>
        </authorList>
    </citation>
    <scope>NUCLEOTIDE SEQUENCE [LARGE SCALE GENOMIC DNA]</scope>
    <source>
        <strain evidence="1 2">GXY010</strain>
    </source>
</reference>
<evidence type="ECO:0000313" key="1">
    <source>
        <dbReference type="EMBL" id="MDT7526321.1"/>
    </source>
</evidence>
<dbReference type="EMBL" id="JANFPJ010000018">
    <property type="protein sequence ID" value="MDT7526321.1"/>
    <property type="molecule type" value="Genomic_DNA"/>
</dbReference>
<dbReference type="Proteomes" id="UP001305027">
    <property type="component" value="Unassembled WGS sequence"/>
</dbReference>
<gene>
    <name evidence="1" type="ORF">NOG12_09555</name>
</gene>